<evidence type="ECO:0000256" key="6">
    <source>
        <dbReference type="PROSITE-ProRule" id="PRU10141"/>
    </source>
</evidence>
<evidence type="ECO:0000259" key="9">
    <source>
        <dbReference type="PROSITE" id="PS50011"/>
    </source>
</evidence>
<dbReference type="PROSITE" id="PS00107">
    <property type="entry name" value="PROTEIN_KINASE_ATP"/>
    <property type="match status" value="1"/>
</dbReference>
<protein>
    <submittedName>
        <fullName evidence="10">Serine/threonine-protein kinase</fullName>
    </submittedName>
</protein>
<dbReference type="InterPro" id="IPR011009">
    <property type="entry name" value="Kinase-like_dom_sf"/>
</dbReference>
<keyword evidence="8" id="KW-0812">Transmembrane</keyword>
<evidence type="ECO:0000313" key="10">
    <source>
        <dbReference type="EMBL" id="GAA4456939.1"/>
    </source>
</evidence>
<feature type="transmembrane region" description="Helical" evidence="8">
    <location>
        <begin position="431"/>
        <end position="454"/>
    </location>
</feature>
<dbReference type="PROSITE" id="PS50011">
    <property type="entry name" value="PROTEIN_KINASE_DOM"/>
    <property type="match status" value="1"/>
</dbReference>
<evidence type="ECO:0000256" key="3">
    <source>
        <dbReference type="ARBA" id="ARBA00022777"/>
    </source>
</evidence>
<evidence type="ECO:0000256" key="8">
    <source>
        <dbReference type="SAM" id="Phobius"/>
    </source>
</evidence>
<dbReference type="InterPro" id="IPR019734">
    <property type="entry name" value="TPR_rpt"/>
</dbReference>
<dbReference type="SUPFAM" id="SSF56112">
    <property type="entry name" value="Protein kinase-like (PK-like)"/>
    <property type="match status" value="1"/>
</dbReference>
<dbReference type="Gene3D" id="1.10.510.10">
    <property type="entry name" value="Transferase(Phosphotransferase) domain 1"/>
    <property type="match status" value="1"/>
</dbReference>
<keyword evidence="11" id="KW-1185">Reference proteome</keyword>
<dbReference type="SMART" id="SM00220">
    <property type="entry name" value="S_TKc"/>
    <property type="match status" value="1"/>
</dbReference>
<feature type="binding site" evidence="6">
    <location>
        <position position="155"/>
    </location>
    <ligand>
        <name>ATP</name>
        <dbReference type="ChEBI" id="CHEBI:30616"/>
    </ligand>
</feature>
<keyword evidence="8" id="KW-1133">Transmembrane helix</keyword>
<feature type="compositionally biased region" description="Polar residues" evidence="7">
    <location>
        <begin position="87"/>
        <end position="120"/>
    </location>
</feature>
<proteinExistence type="predicted"/>
<reference evidence="11" key="1">
    <citation type="journal article" date="2019" name="Int. J. Syst. Evol. Microbiol.">
        <title>The Global Catalogue of Microorganisms (GCM) 10K type strain sequencing project: providing services to taxonomists for standard genome sequencing and annotation.</title>
        <authorList>
            <consortium name="The Broad Institute Genomics Platform"/>
            <consortium name="The Broad Institute Genome Sequencing Center for Infectious Disease"/>
            <person name="Wu L."/>
            <person name="Ma J."/>
        </authorList>
    </citation>
    <scope>NUCLEOTIDE SEQUENCE [LARGE SCALE GENOMIC DNA]</scope>
    <source>
        <strain evidence="11">JCM 17759</strain>
    </source>
</reference>
<keyword evidence="4 6" id="KW-0067">ATP-binding</keyword>
<dbReference type="SUPFAM" id="SSF48452">
    <property type="entry name" value="TPR-like"/>
    <property type="match status" value="2"/>
</dbReference>
<dbReference type="RefSeq" id="WP_345323754.1">
    <property type="nucleotide sequence ID" value="NZ_BAABGA010000039.1"/>
</dbReference>
<sequence length="891" mass="97705">MSMTDLSAEPSATRHLTDAQKEHLSVLLESYMSGLEVGLPPTVEELTADAPELLHSLRYCVDGLQNLHRMAAGLDPSSSSTSTAASGFSQSLSRDTSPHASQSGNDRASRNDQSPSSSSGRRLGDFYLHEQIGRGGMGVVYRATQRSLKRTVAIKLLPLPSILDSRQITRFQHEAKAAGGLQHPHIVPVYAVGCERGVHYYAMQFIDGMSVDEIILKRSLEFQSVDQGEPLTHPVVDDWRETIGQAIQAAEGLHAAHQFGVVHRDVKPSNLIIDQNGKLWLTDFGLARVQSDVSLTQSGDIVGTMKYMSPEQARGESAIVDGRTDVYSLGVTLYEMLTLRPAHDGEDAPAILRTIENDAIVPLRKRCPHLPRDLATVVAKAMAKSRDGRYETAKEFADDLRRVLAGEPTIARPPTFFDRIGRFANKHRRSVAAAMVVTTFAVVGFAIFTAMLAAEKQISDANGARAIANQMRATRNEQIARESIDRLGTQMAELLADIPAAAPVRRRLLGETLAYYNRFASEASDDPTLSKELAITYGKIGAFQSELGASEEAIAALERSEQLYRELARQSPDDAALSLQWSISQNNLAEKLSQTGRIEQAAHWFGNAIVTQQRLLDRDSNSHEPSLLEKNNSTAVTRELATTLNNLGLLLHEAEKTAEATTVYRRAIKLLETSDSDAGLLASIQSNLAGLLSKRSPDQAIKYARQALAQQTQSLAQHRGDVKLATQVILTLNSLGTSYAQRSQHAEAIESFEQAIEIAQQLQTRWPDSPAYSRDLVISLNHLGLSLAATGKQQDAKNAFKKALPVQRSLAELYPDDAEVQSMLGGVLNNLGFLQQQLGDARVARQYFAEAAEYQSRAVQLAPEVPRYQAYLAKHQHNSLSLANPRRVYND</sequence>
<keyword evidence="5" id="KW-0802">TPR repeat</keyword>
<evidence type="ECO:0000256" key="2">
    <source>
        <dbReference type="ARBA" id="ARBA00022741"/>
    </source>
</evidence>
<keyword evidence="1" id="KW-0808">Transferase</keyword>
<dbReference type="InterPro" id="IPR017441">
    <property type="entry name" value="Protein_kinase_ATP_BS"/>
</dbReference>
<evidence type="ECO:0000256" key="7">
    <source>
        <dbReference type="SAM" id="MobiDB-lite"/>
    </source>
</evidence>
<dbReference type="InterPro" id="IPR000719">
    <property type="entry name" value="Prot_kinase_dom"/>
</dbReference>
<dbReference type="Gene3D" id="3.30.200.20">
    <property type="entry name" value="Phosphorylase Kinase, domain 1"/>
    <property type="match status" value="1"/>
</dbReference>
<organism evidence="10 11">
    <name type="scientific">Novipirellula rosea</name>
    <dbReference type="NCBI Taxonomy" id="1031540"/>
    <lineage>
        <taxon>Bacteria</taxon>
        <taxon>Pseudomonadati</taxon>
        <taxon>Planctomycetota</taxon>
        <taxon>Planctomycetia</taxon>
        <taxon>Pirellulales</taxon>
        <taxon>Pirellulaceae</taxon>
        <taxon>Novipirellula</taxon>
    </lineage>
</organism>
<dbReference type="Pfam" id="PF00069">
    <property type="entry name" value="Pkinase"/>
    <property type="match status" value="1"/>
</dbReference>
<dbReference type="Pfam" id="PF13424">
    <property type="entry name" value="TPR_12"/>
    <property type="match status" value="2"/>
</dbReference>
<dbReference type="InterPro" id="IPR011990">
    <property type="entry name" value="TPR-like_helical_dom_sf"/>
</dbReference>
<feature type="repeat" description="TPR" evidence="5">
    <location>
        <begin position="641"/>
        <end position="674"/>
    </location>
</feature>
<evidence type="ECO:0000256" key="5">
    <source>
        <dbReference type="PROSITE-ProRule" id="PRU00339"/>
    </source>
</evidence>
<feature type="compositionally biased region" description="Low complexity" evidence="7">
    <location>
        <begin position="77"/>
        <end position="86"/>
    </location>
</feature>
<evidence type="ECO:0000256" key="1">
    <source>
        <dbReference type="ARBA" id="ARBA00022679"/>
    </source>
</evidence>
<feature type="region of interest" description="Disordered" evidence="7">
    <location>
        <begin position="74"/>
        <end position="122"/>
    </location>
</feature>
<keyword evidence="2 6" id="KW-0547">Nucleotide-binding</keyword>
<dbReference type="CDD" id="cd14014">
    <property type="entry name" value="STKc_PknB_like"/>
    <property type="match status" value="1"/>
</dbReference>
<dbReference type="GO" id="GO:0016301">
    <property type="term" value="F:kinase activity"/>
    <property type="evidence" value="ECO:0007669"/>
    <property type="project" value="UniProtKB-KW"/>
</dbReference>
<dbReference type="Gene3D" id="1.25.40.10">
    <property type="entry name" value="Tetratricopeptide repeat domain"/>
    <property type="match status" value="2"/>
</dbReference>
<keyword evidence="8" id="KW-0472">Membrane</keyword>
<keyword evidence="3 10" id="KW-0418">Kinase</keyword>
<feature type="repeat" description="TPR" evidence="5">
    <location>
        <begin position="729"/>
        <end position="762"/>
    </location>
</feature>
<feature type="domain" description="Protein kinase" evidence="9">
    <location>
        <begin position="126"/>
        <end position="410"/>
    </location>
</feature>
<dbReference type="PROSITE" id="PS00108">
    <property type="entry name" value="PROTEIN_KINASE_ST"/>
    <property type="match status" value="1"/>
</dbReference>
<evidence type="ECO:0000313" key="11">
    <source>
        <dbReference type="Proteomes" id="UP001500840"/>
    </source>
</evidence>
<dbReference type="PANTHER" id="PTHR43289">
    <property type="entry name" value="MITOGEN-ACTIVATED PROTEIN KINASE KINASE KINASE 20-RELATED"/>
    <property type="match status" value="1"/>
</dbReference>
<dbReference type="PANTHER" id="PTHR43289:SF34">
    <property type="entry name" value="SERINE_THREONINE-PROTEIN KINASE YBDM-RELATED"/>
    <property type="match status" value="1"/>
</dbReference>
<comment type="caution">
    <text evidence="10">The sequence shown here is derived from an EMBL/GenBank/DDBJ whole genome shotgun (WGS) entry which is preliminary data.</text>
</comment>
<evidence type="ECO:0000256" key="4">
    <source>
        <dbReference type="ARBA" id="ARBA00022840"/>
    </source>
</evidence>
<dbReference type="PROSITE" id="PS50005">
    <property type="entry name" value="TPR"/>
    <property type="match status" value="2"/>
</dbReference>
<dbReference type="EMBL" id="BAABGA010000039">
    <property type="protein sequence ID" value="GAA4456939.1"/>
    <property type="molecule type" value="Genomic_DNA"/>
</dbReference>
<dbReference type="Proteomes" id="UP001500840">
    <property type="component" value="Unassembled WGS sequence"/>
</dbReference>
<gene>
    <name evidence="10" type="ORF">GCM10023156_33020</name>
</gene>
<dbReference type="SMART" id="SM00028">
    <property type="entry name" value="TPR"/>
    <property type="match status" value="6"/>
</dbReference>
<accession>A0ABP8MVW8</accession>
<dbReference type="InterPro" id="IPR008271">
    <property type="entry name" value="Ser/Thr_kinase_AS"/>
</dbReference>
<name>A0ABP8MVW8_9BACT</name>